<gene>
    <name evidence="3" type="ORF">V6N11_054305</name>
</gene>
<evidence type="ECO:0000256" key="1">
    <source>
        <dbReference type="SAM" id="MobiDB-lite"/>
    </source>
</evidence>
<dbReference type="PANTHER" id="PTHR38926:SF2">
    <property type="entry name" value="F-BOX_LRR-REPEAT PROTEIN 21-RELATED"/>
    <property type="match status" value="1"/>
</dbReference>
<dbReference type="PROSITE" id="PS50181">
    <property type="entry name" value="FBOX"/>
    <property type="match status" value="1"/>
</dbReference>
<dbReference type="EMBL" id="JBBPBN010000017">
    <property type="protein sequence ID" value="KAK9019797.1"/>
    <property type="molecule type" value="Genomic_DNA"/>
</dbReference>
<dbReference type="Gene3D" id="1.20.1280.50">
    <property type="match status" value="1"/>
</dbReference>
<dbReference type="SUPFAM" id="SSF52047">
    <property type="entry name" value="RNI-like"/>
    <property type="match status" value="1"/>
</dbReference>
<evidence type="ECO:0000313" key="3">
    <source>
        <dbReference type="EMBL" id="KAK9019797.1"/>
    </source>
</evidence>
<sequence>MSRRKRKTSAAAETRNWLELPPDVTASILSRLGAIDILNSAQKVCSQWRNICKDPSMWRSIDMRNTGEREDGRVHEKMCFHAVDRSCGHLLDINIEHFGTDELLFYIAERSVHLKRLRLFVCYDISYDTMGKVALKLPCLEELEVSICYISEHSLKTIGRNCPLLKSLKYNHRHSEDCVCDDDALAIAQSMPELRCLELLGNALTNEGLQAILDGCRHLEYLDLRQCFNVHLGEDLEKRCVECIKTLRRPDDSTHDYEFFVGEPDLSYPFGRISDSDDDYDLFANGYDHYFKISGASESSDHDSGISDTTSMNSSASDSDE</sequence>
<dbReference type="PANTHER" id="PTHR38926">
    <property type="entry name" value="F-BOX DOMAIN CONTAINING PROTEIN, EXPRESSED"/>
    <property type="match status" value="1"/>
</dbReference>
<dbReference type="Proteomes" id="UP001396334">
    <property type="component" value="Unassembled WGS sequence"/>
</dbReference>
<feature type="domain" description="F-box" evidence="2">
    <location>
        <begin position="14"/>
        <end position="61"/>
    </location>
</feature>
<proteinExistence type="predicted"/>
<dbReference type="CDD" id="cd22164">
    <property type="entry name" value="F-box_AtSKIP19-like"/>
    <property type="match status" value="1"/>
</dbReference>
<dbReference type="InterPro" id="IPR032675">
    <property type="entry name" value="LRR_dom_sf"/>
</dbReference>
<organism evidence="3 4">
    <name type="scientific">Hibiscus sabdariffa</name>
    <name type="common">roselle</name>
    <dbReference type="NCBI Taxonomy" id="183260"/>
    <lineage>
        <taxon>Eukaryota</taxon>
        <taxon>Viridiplantae</taxon>
        <taxon>Streptophyta</taxon>
        <taxon>Embryophyta</taxon>
        <taxon>Tracheophyta</taxon>
        <taxon>Spermatophyta</taxon>
        <taxon>Magnoliopsida</taxon>
        <taxon>eudicotyledons</taxon>
        <taxon>Gunneridae</taxon>
        <taxon>Pentapetalae</taxon>
        <taxon>rosids</taxon>
        <taxon>malvids</taxon>
        <taxon>Malvales</taxon>
        <taxon>Malvaceae</taxon>
        <taxon>Malvoideae</taxon>
        <taxon>Hibiscus</taxon>
    </lineage>
</organism>
<protein>
    <recommendedName>
        <fullName evidence="2">F-box domain-containing protein</fullName>
    </recommendedName>
</protein>
<reference evidence="3 4" key="1">
    <citation type="journal article" date="2024" name="G3 (Bethesda)">
        <title>Genome assembly of Hibiscus sabdariffa L. provides insights into metabolisms of medicinal natural products.</title>
        <authorList>
            <person name="Kim T."/>
        </authorList>
    </citation>
    <scope>NUCLEOTIDE SEQUENCE [LARGE SCALE GENOMIC DNA]</scope>
    <source>
        <strain evidence="3">TK-2024</strain>
        <tissue evidence="3">Old leaves</tissue>
    </source>
</reference>
<dbReference type="SUPFAM" id="SSF81383">
    <property type="entry name" value="F-box domain"/>
    <property type="match status" value="1"/>
</dbReference>
<dbReference type="Pfam" id="PF12937">
    <property type="entry name" value="F-box-like"/>
    <property type="match status" value="1"/>
</dbReference>
<feature type="region of interest" description="Disordered" evidence="1">
    <location>
        <begin position="297"/>
        <end position="321"/>
    </location>
</feature>
<comment type="caution">
    <text evidence="3">The sequence shown here is derived from an EMBL/GenBank/DDBJ whole genome shotgun (WGS) entry which is preliminary data.</text>
</comment>
<evidence type="ECO:0000313" key="4">
    <source>
        <dbReference type="Proteomes" id="UP001396334"/>
    </source>
</evidence>
<dbReference type="SMART" id="SM00256">
    <property type="entry name" value="FBOX"/>
    <property type="match status" value="1"/>
</dbReference>
<dbReference type="InterPro" id="IPR001810">
    <property type="entry name" value="F-box_dom"/>
</dbReference>
<name>A0ABR2S3H2_9ROSI</name>
<keyword evidence="4" id="KW-1185">Reference proteome</keyword>
<feature type="compositionally biased region" description="Polar residues" evidence="1">
    <location>
        <begin position="306"/>
        <end position="321"/>
    </location>
</feature>
<dbReference type="InterPro" id="IPR036047">
    <property type="entry name" value="F-box-like_dom_sf"/>
</dbReference>
<evidence type="ECO:0000259" key="2">
    <source>
        <dbReference type="PROSITE" id="PS50181"/>
    </source>
</evidence>
<dbReference type="Gene3D" id="3.80.10.10">
    <property type="entry name" value="Ribonuclease Inhibitor"/>
    <property type="match status" value="1"/>
</dbReference>
<accession>A0ABR2S3H2</accession>